<organism evidence="3 4">
    <name type="scientific">Phytophthora citrophthora</name>
    <dbReference type="NCBI Taxonomy" id="4793"/>
    <lineage>
        <taxon>Eukaryota</taxon>
        <taxon>Sar</taxon>
        <taxon>Stramenopiles</taxon>
        <taxon>Oomycota</taxon>
        <taxon>Peronosporomycetes</taxon>
        <taxon>Peronosporales</taxon>
        <taxon>Peronosporaceae</taxon>
        <taxon>Phytophthora</taxon>
    </lineage>
</organism>
<evidence type="ECO:0000256" key="1">
    <source>
        <dbReference type="SAM" id="Phobius"/>
    </source>
</evidence>
<keyword evidence="1" id="KW-0812">Transmembrane</keyword>
<keyword evidence="4" id="KW-1185">Reference proteome</keyword>
<feature type="domain" description="Acyltransferase 3" evidence="2">
    <location>
        <begin position="43"/>
        <end position="270"/>
    </location>
</feature>
<gene>
    <name evidence="3" type="ORF">P3T76_011217</name>
</gene>
<dbReference type="InterPro" id="IPR002656">
    <property type="entry name" value="Acyl_transf_3_dom"/>
</dbReference>
<dbReference type="EMBL" id="JASMQC010000025">
    <property type="protein sequence ID" value="KAK1934608.1"/>
    <property type="molecule type" value="Genomic_DNA"/>
</dbReference>
<name>A0AAD9G9Z4_9STRA</name>
<dbReference type="Pfam" id="PF01757">
    <property type="entry name" value="Acyl_transf_3"/>
    <property type="match status" value="1"/>
</dbReference>
<accession>A0AAD9G9Z4</accession>
<dbReference type="Proteomes" id="UP001259832">
    <property type="component" value="Unassembled WGS sequence"/>
</dbReference>
<dbReference type="GO" id="GO:0016747">
    <property type="term" value="F:acyltransferase activity, transferring groups other than amino-acyl groups"/>
    <property type="evidence" value="ECO:0007669"/>
    <property type="project" value="InterPro"/>
</dbReference>
<evidence type="ECO:0000259" key="2">
    <source>
        <dbReference type="Pfam" id="PF01757"/>
    </source>
</evidence>
<dbReference type="PANTHER" id="PTHR23028:SF53">
    <property type="entry name" value="ACYL_TRANSF_3 DOMAIN-CONTAINING PROTEIN"/>
    <property type="match status" value="1"/>
</dbReference>
<dbReference type="InterPro" id="IPR050879">
    <property type="entry name" value="Acyltransferase_3"/>
</dbReference>
<protein>
    <recommendedName>
        <fullName evidence="2">Acyltransferase 3 domain-containing protein</fullName>
    </recommendedName>
</protein>
<dbReference type="PANTHER" id="PTHR23028">
    <property type="entry name" value="ACETYLTRANSFERASE"/>
    <property type="match status" value="1"/>
</dbReference>
<dbReference type="GO" id="GO:0000271">
    <property type="term" value="P:polysaccharide biosynthetic process"/>
    <property type="evidence" value="ECO:0007669"/>
    <property type="project" value="TreeGrafter"/>
</dbReference>
<evidence type="ECO:0000313" key="3">
    <source>
        <dbReference type="EMBL" id="KAK1934608.1"/>
    </source>
</evidence>
<feature type="transmembrane region" description="Helical" evidence="1">
    <location>
        <begin position="283"/>
        <end position="301"/>
    </location>
</feature>
<proteinExistence type="predicted"/>
<evidence type="ECO:0000313" key="4">
    <source>
        <dbReference type="Proteomes" id="UP001259832"/>
    </source>
</evidence>
<feature type="transmembrane region" description="Helical" evidence="1">
    <location>
        <begin position="91"/>
        <end position="114"/>
    </location>
</feature>
<feature type="transmembrane region" description="Helical" evidence="1">
    <location>
        <begin position="221"/>
        <end position="237"/>
    </location>
</feature>
<feature type="transmembrane region" description="Helical" evidence="1">
    <location>
        <begin position="249"/>
        <end position="271"/>
    </location>
</feature>
<reference evidence="3" key="1">
    <citation type="submission" date="2023-08" db="EMBL/GenBank/DDBJ databases">
        <title>Reference Genome Resource for the Citrus Pathogen Phytophthora citrophthora.</title>
        <authorList>
            <person name="Moller H."/>
            <person name="Coetzee B."/>
            <person name="Rose L.J."/>
            <person name="Van Niekerk J.M."/>
        </authorList>
    </citation>
    <scope>NUCLEOTIDE SEQUENCE</scope>
    <source>
        <strain evidence="3">STE-U-9442</strain>
    </source>
</reference>
<keyword evidence="1" id="KW-1133">Transmembrane helix</keyword>
<feature type="transmembrane region" description="Helical" evidence="1">
    <location>
        <begin position="153"/>
        <end position="175"/>
    </location>
</feature>
<dbReference type="AlphaFoldDB" id="A0AAD9G9Z4"/>
<feature type="transmembrane region" description="Helical" evidence="1">
    <location>
        <begin position="41"/>
        <end position="61"/>
    </location>
</feature>
<feature type="transmembrane region" description="Helical" evidence="1">
    <location>
        <begin position="187"/>
        <end position="209"/>
    </location>
</feature>
<comment type="caution">
    <text evidence="3">The sequence shown here is derived from an EMBL/GenBank/DDBJ whole genome shotgun (WGS) entry which is preliminary data.</text>
</comment>
<keyword evidence="1" id="KW-0472">Membrane</keyword>
<dbReference type="GO" id="GO:0016020">
    <property type="term" value="C:membrane"/>
    <property type="evidence" value="ECO:0007669"/>
    <property type="project" value="TreeGrafter"/>
</dbReference>
<sequence>MCCGCLFCSFVIPINDASNEKEHWSIDSRRELSRVDVHSGRLRFFRVYPLFALVSTVLWILPDDAKQRYYLIDQPENFDLYKVLTFDQRYFVLWTLPLEIGYYFFIPFFVLVVLKLHNFWWVPFVPAYIWVGREGWNEFRCDHMPLSPHFPTFLAGSMAAVIFVKLEAWINVNGYKVKGCCLFGVRIVEFAALSLVLSLIFRGFLFSWVHENIAPQTTGSSFISVLLTVVLVPEMLFPSPLSNTLEWNVLRYCGKVSFSIYLLHGFVIYAESITSQQGYYDRMVSRFGLTLVLATVSYHLVEYPSQLMAQYLSRQLTQLEARASSRGSTGAVSSSP</sequence>